<dbReference type="RefSeq" id="WP_114642790.1">
    <property type="nucleotide sequence ID" value="NZ_JAACIO010000019.1"/>
</dbReference>
<proteinExistence type="predicted"/>
<reference evidence="1 2" key="1">
    <citation type="submission" date="2018-08" db="EMBL/GenBank/DDBJ databases">
        <title>Draft genome sequence of Psychrilyobacter sp. strain SD5 isolated from Black Sea water.</title>
        <authorList>
            <person name="Yadav S."/>
            <person name="Villanueva L."/>
            <person name="Damste J.S.S."/>
        </authorList>
    </citation>
    <scope>NUCLEOTIDE SEQUENCE [LARGE SCALE GENOMIC DNA]</scope>
    <source>
        <strain evidence="1 2">SD5</strain>
    </source>
</reference>
<dbReference type="Proteomes" id="UP000263486">
    <property type="component" value="Unassembled WGS sequence"/>
</dbReference>
<dbReference type="Gene3D" id="2.30.110.10">
    <property type="entry name" value="Electron Transport, Fmn-binding Protein, Chain A"/>
    <property type="match status" value="1"/>
</dbReference>
<evidence type="ECO:0000313" key="2">
    <source>
        <dbReference type="Proteomes" id="UP000263486"/>
    </source>
</evidence>
<gene>
    <name evidence="1" type="ORF">DYH56_10320</name>
</gene>
<dbReference type="InterPro" id="IPR012349">
    <property type="entry name" value="Split_barrel_FMN-bd"/>
</dbReference>
<organism evidence="1 2">
    <name type="scientific">Psychrilyobacter piezotolerans</name>
    <dbReference type="NCBI Taxonomy" id="2293438"/>
    <lineage>
        <taxon>Bacteria</taxon>
        <taxon>Fusobacteriati</taxon>
        <taxon>Fusobacteriota</taxon>
        <taxon>Fusobacteriia</taxon>
        <taxon>Fusobacteriales</taxon>
        <taxon>Fusobacteriaceae</taxon>
        <taxon>Psychrilyobacter</taxon>
    </lineage>
</organism>
<sequence>MFDKIGVLTFSTIHNNEVHSRVAHFNGCDEEGMYFRTMWNKPFARQLMETGKITICGVSDTRILSHDGNSGAEFPPGYSIRLIGEVRFVPEEEILEKAKTNKDLQLAVYDMNKYPAMKKGNSIPCNL</sequence>
<evidence type="ECO:0000313" key="1">
    <source>
        <dbReference type="EMBL" id="REI40545.1"/>
    </source>
</evidence>
<accession>A0ABX9KFG6</accession>
<name>A0ABX9KFG6_9FUSO</name>
<protein>
    <submittedName>
        <fullName evidence="1">Uncharacterized protein</fullName>
    </submittedName>
</protein>
<keyword evidence="2" id="KW-1185">Reference proteome</keyword>
<dbReference type="EMBL" id="QUAJ01000018">
    <property type="protein sequence ID" value="REI40545.1"/>
    <property type="molecule type" value="Genomic_DNA"/>
</dbReference>
<dbReference type="SUPFAM" id="SSF50475">
    <property type="entry name" value="FMN-binding split barrel"/>
    <property type="match status" value="1"/>
</dbReference>
<comment type="caution">
    <text evidence="1">The sequence shown here is derived from an EMBL/GenBank/DDBJ whole genome shotgun (WGS) entry which is preliminary data.</text>
</comment>